<dbReference type="EMBL" id="BABT02000108">
    <property type="protein sequence ID" value="GAA96823.1"/>
    <property type="molecule type" value="Genomic_DNA"/>
</dbReference>
<dbReference type="SMART" id="SM00184">
    <property type="entry name" value="RING"/>
    <property type="match status" value="1"/>
</dbReference>
<organism evidence="7 8">
    <name type="scientific">Mixia osmundae (strain CBS 9802 / IAM 14324 / JCM 22182 / KY 12970)</name>
    <dbReference type="NCBI Taxonomy" id="764103"/>
    <lineage>
        <taxon>Eukaryota</taxon>
        <taxon>Fungi</taxon>
        <taxon>Dikarya</taxon>
        <taxon>Basidiomycota</taxon>
        <taxon>Pucciniomycotina</taxon>
        <taxon>Mixiomycetes</taxon>
        <taxon>Mixiales</taxon>
        <taxon>Mixiaceae</taxon>
        <taxon>Mixia</taxon>
    </lineage>
</organism>
<keyword evidence="1" id="KW-0479">Metal-binding</keyword>
<feature type="region of interest" description="Disordered" evidence="5">
    <location>
        <begin position="96"/>
        <end position="137"/>
    </location>
</feature>
<feature type="region of interest" description="Disordered" evidence="5">
    <location>
        <begin position="150"/>
        <end position="200"/>
    </location>
</feature>
<dbReference type="HOGENOM" id="CLU_585367_0_0_1"/>
<reference evidence="7 8" key="2">
    <citation type="journal article" date="2012" name="Open Biol.">
        <title>Characteristics of nucleosomes and linker DNA regions on the genome of the basidiomycete Mixia osmundae revealed by mono- and dinucleosome mapping.</title>
        <authorList>
            <person name="Nishida H."/>
            <person name="Kondo S."/>
            <person name="Matsumoto T."/>
            <person name="Suzuki Y."/>
            <person name="Yoshikawa H."/>
            <person name="Taylor T.D."/>
            <person name="Sugiyama J."/>
        </authorList>
    </citation>
    <scope>NUCLEOTIDE SEQUENCE [LARGE SCALE GENOMIC DNA]</scope>
    <source>
        <strain evidence="8">CBS 9802 / IAM 14324 / JCM 22182 / KY 12970</strain>
    </source>
</reference>
<evidence type="ECO:0000256" key="4">
    <source>
        <dbReference type="PROSITE-ProRule" id="PRU00175"/>
    </source>
</evidence>
<feature type="domain" description="RING-type" evidence="6">
    <location>
        <begin position="209"/>
        <end position="288"/>
    </location>
</feature>
<comment type="caution">
    <text evidence="7">The sequence shown here is derived from an EMBL/GenBank/DDBJ whole genome shotgun (WGS) entry which is preliminary data.</text>
</comment>
<dbReference type="AlphaFoldDB" id="G7E1Y6"/>
<dbReference type="RefSeq" id="XP_014567322.1">
    <property type="nucleotide sequence ID" value="XM_014711836.1"/>
</dbReference>
<dbReference type="InterPro" id="IPR027370">
    <property type="entry name" value="Znf-RING_euk"/>
</dbReference>
<dbReference type="CDD" id="cd16448">
    <property type="entry name" value="RING-H2"/>
    <property type="match status" value="1"/>
</dbReference>
<gene>
    <name evidence="7" type="primary">Mo03495</name>
    <name evidence="7" type="ORF">E5Q_03495</name>
</gene>
<evidence type="ECO:0000313" key="7">
    <source>
        <dbReference type="EMBL" id="GAA96823.1"/>
    </source>
</evidence>
<evidence type="ECO:0000256" key="2">
    <source>
        <dbReference type="ARBA" id="ARBA00022771"/>
    </source>
</evidence>
<feature type="compositionally biased region" description="Basic and acidic residues" evidence="5">
    <location>
        <begin position="346"/>
        <end position="363"/>
    </location>
</feature>
<feature type="region of interest" description="Disordered" evidence="5">
    <location>
        <begin position="330"/>
        <end position="467"/>
    </location>
</feature>
<dbReference type="Pfam" id="PF13445">
    <property type="entry name" value="zf-RING_UBOX"/>
    <property type="match status" value="1"/>
</dbReference>
<keyword evidence="3" id="KW-0862">Zinc</keyword>
<feature type="compositionally biased region" description="Basic and acidic residues" evidence="5">
    <location>
        <begin position="110"/>
        <end position="125"/>
    </location>
</feature>
<dbReference type="SUPFAM" id="SSF57850">
    <property type="entry name" value="RING/U-box"/>
    <property type="match status" value="1"/>
</dbReference>
<dbReference type="PROSITE" id="PS50089">
    <property type="entry name" value="ZF_RING_2"/>
    <property type="match status" value="1"/>
</dbReference>
<proteinExistence type="predicted"/>
<feature type="compositionally biased region" description="Acidic residues" evidence="5">
    <location>
        <begin position="253"/>
        <end position="265"/>
    </location>
</feature>
<evidence type="ECO:0000256" key="1">
    <source>
        <dbReference type="ARBA" id="ARBA00022723"/>
    </source>
</evidence>
<name>G7E1Y6_MIXOS</name>
<feature type="region of interest" description="Disordered" evidence="5">
    <location>
        <begin position="241"/>
        <end position="277"/>
    </location>
</feature>
<feature type="compositionally biased region" description="Low complexity" evidence="5">
    <location>
        <begin position="396"/>
        <end position="406"/>
    </location>
</feature>
<dbReference type="InParanoid" id="G7E1Y6"/>
<feature type="compositionally biased region" description="Polar residues" evidence="5">
    <location>
        <begin position="427"/>
        <end position="444"/>
    </location>
</feature>
<dbReference type="InterPro" id="IPR013083">
    <property type="entry name" value="Znf_RING/FYVE/PHD"/>
</dbReference>
<dbReference type="Proteomes" id="UP000009131">
    <property type="component" value="Unassembled WGS sequence"/>
</dbReference>
<dbReference type="OrthoDB" id="8062037at2759"/>
<dbReference type="InterPro" id="IPR001841">
    <property type="entry name" value="Znf_RING"/>
</dbReference>
<evidence type="ECO:0000256" key="3">
    <source>
        <dbReference type="ARBA" id="ARBA00022833"/>
    </source>
</evidence>
<evidence type="ECO:0000259" key="6">
    <source>
        <dbReference type="PROSITE" id="PS50089"/>
    </source>
</evidence>
<feature type="compositionally biased region" description="Acidic residues" evidence="5">
    <location>
        <begin position="126"/>
        <end position="137"/>
    </location>
</feature>
<evidence type="ECO:0000256" key="5">
    <source>
        <dbReference type="SAM" id="MobiDB-lite"/>
    </source>
</evidence>
<sequence>MSQFVPRDAISISTRGSEKQGLASARVQYELGTLSERYQKLNEDRKRILREVGEKDLENLRLKEQLARIRAQVGADKVLESVRKIVTRTVLDEFHAPAESAQHSPSPAKVDNEHETVAEPSKSRSDDEDSLLPDDEDDQADDLELISSQLMSQRPSSGKSQQRRTVVLDSDDDDDAPASQLSAKAQGKQRALEERPYKPVATRQSLEDCAICMDSMDLSLSAMFTCGHIFHLDCIQSIPTQDGDDHGSASTGTDEDEAAEVENIFDDASPDKRKKTLKDPERICPHCRQVNADSVIVKHLLEPIEGMQAIEEVLSAWFGSAEQQLLDQQATTRRSRFVGRSGAIRTAKENREGEASERKRAGSEDDDISDVSLESDSSESHRDPTPQLDDIVIRRTPTPFESTSSETEAEPEVSKSSPRKRTRRVVESSSDGETDQLNTSQAGQTREARRRNLSKLAKNKAPARAYF</sequence>
<reference evidence="7 8" key="1">
    <citation type="journal article" date="2011" name="J. Gen. Appl. Microbiol.">
        <title>Draft genome sequencing of the enigmatic basidiomycete Mixia osmundae.</title>
        <authorList>
            <person name="Nishida H."/>
            <person name="Nagatsuka Y."/>
            <person name="Sugiyama J."/>
        </authorList>
    </citation>
    <scope>NUCLEOTIDE SEQUENCE [LARGE SCALE GENOMIC DNA]</scope>
    <source>
        <strain evidence="8">CBS 9802 / IAM 14324 / JCM 22182 / KY 12970</strain>
    </source>
</reference>
<dbReference type="GO" id="GO:0008270">
    <property type="term" value="F:zinc ion binding"/>
    <property type="evidence" value="ECO:0007669"/>
    <property type="project" value="UniProtKB-KW"/>
</dbReference>
<protein>
    <recommendedName>
        <fullName evidence="6">RING-type domain-containing protein</fullName>
    </recommendedName>
</protein>
<dbReference type="Gene3D" id="3.30.40.10">
    <property type="entry name" value="Zinc/RING finger domain, C3HC4 (zinc finger)"/>
    <property type="match status" value="1"/>
</dbReference>
<keyword evidence="2 4" id="KW-0863">Zinc-finger</keyword>
<feature type="compositionally biased region" description="Polar residues" evidence="5">
    <location>
        <begin position="150"/>
        <end position="164"/>
    </location>
</feature>
<accession>G7E1Y6</accession>
<keyword evidence="8" id="KW-1185">Reference proteome</keyword>
<evidence type="ECO:0000313" key="8">
    <source>
        <dbReference type="Proteomes" id="UP000009131"/>
    </source>
</evidence>